<dbReference type="Gene3D" id="1.10.287.130">
    <property type="match status" value="1"/>
</dbReference>
<dbReference type="Pfam" id="PF02518">
    <property type="entry name" value="HATPase_c"/>
    <property type="match status" value="1"/>
</dbReference>
<dbReference type="SUPFAM" id="SSF47384">
    <property type="entry name" value="Homodimeric domain of signal transducing histidine kinase"/>
    <property type="match status" value="1"/>
</dbReference>
<dbReference type="PANTHER" id="PTHR45453">
    <property type="entry name" value="PHOSPHATE REGULON SENSOR PROTEIN PHOR"/>
    <property type="match status" value="1"/>
</dbReference>
<dbReference type="PROSITE" id="PS51257">
    <property type="entry name" value="PROKAR_LIPOPROTEIN"/>
    <property type="match status" value="1"/>
</dbReference>
<dbReference type="InterPro" id="IPR011622">
    <property type="entry name" value="7TMR_DISM_rcpt_extracell_dom2"/>
</dbReference>
<dbReference type="Pfam" id="PF07696">
    <property type="entry name" value="7TMR-DISMED2"/>
    <property type="match status" value="1"/>
</dbReference>
<dbReference type="InterPro" id="IPR003594">
    <property type="entry name" value="HATPase_dom"/>
</dbReference>
<dbReference type="GO" id="GO:0016746">
    <property type="term" value="F:acyltransferase activity"/>
    <property type="evidence" value="ECO:0007669"/>
    <property type="project" value="UniProtKB-KW"/>
</dbReference>
<evidence type="ECO:0000256" key="2">
    <source>
        <dbReference type="ARBA" id="ARBA00012438"/>
    </source>
</evidence>
<feature type="transmembrane region" description="Helical" evidence="7">
    <location>
        <begin position="275"/>
        <end position="294"/>
    </location>
</feature>
<keyword evidence="10" id="KW-0012">Acyltransferase</keyword>
<evidence type="ECO:0000256" key="5">
    <source>
        <dbReference type="ARBA" id="ARBA00022777"/>
    </source>
</evidence>
<dbReference type="InterPro" id="IPR004358">
    <property type="entry name" value="Sig_transdc_His_kin-like_C"/>
</dbReference>
<dbReference type="InterPro" id="IPR005467">
    <property type="entry name" value="His_kinase_dom"/>
</dbReference>
<evidence type="ECO:0000313" key="11">
    <source>
        <dbReference type="Proteomes" id="UP001152485"/>
    </source>
</evidence>
<dbReference type="Gene3D" id="2.60.40.2380">
    <property type="match status" value="1"/>
</dbReference>
<evidence type="ECO:0000259" key="9">
    <source>
        <dbReference type="PROSITE" id="PS50109"/>
    </source>
</evidence>
<dbReference type="InterPro" id="IPR003661">
    <property type="entry name" value="HisK_dim/P_dom"/>
</dbReference>
<accession>A0ABN8UQI5</accession>
<proteinExistence type="predicted"/>
<dbReference type="InterPro" id="IPR036890">
    <property type="entry name" value="HATPase_C_sf"/>
</dbReference>
<dbReference type="EMBL" id="CAMAPD010000022">
    <property type="protein sequence ID" value="CAH9066587.1"/>
    <property type="molecule type" value="Genomic_DNA"/>
</dbReference>
<feature type="transmembrane region" description="Helical" evidence="7">
    <location>
        <begin position="182"/>
        <end position="201"/>
    </location>
</feature>
<dbReference type="SMART" id="SM00388">
    <property type="entry name" value="HisKA"/>
    <property type="match status" value="1"/>
</dbReference>
<keyword evidence="5" id="KW-0418">Kinase</keyword>
<feature type="signal peptide" evidence="8">
    <location>
        <begin position="1"/>
        <end position="21"/>
    </location>
</feature>
<gene>
    <name evidence="10" type="primary">sasA_16</name>
    <name evidence="10" type="ORF">PSECIP111951_03605</name>
</gene>
<evidence type="ECO:0000256" key="7">
    <source>
        <dbReference type="SAM" id="Phobius"/>
    </source>
</evidence>
<dbReference type="Gene3D" id="3.30.565.10">
    <property type="entry name" value="Histidine kinase-like ATPase, C-terminal domain"/>
    <property type="match status" value="1"/>
</dbReference>
<keyword evidence="4 10" id="KW-0808">Transferase</keyword>
<dbReference type="CDD" id="cd00082">
    <property type="entry name" value="HisKA"/>
    <property type="match status" value="1"/>
</dbReference>
<feature type="transmembrane region" description="Helical" evidence="7">
    <location>
        <begin position="208"/>
        <end position="233"/>
    </location>
</feature>
<dbReference type="Pfam" id="PF07695">
    <property type="entry name" value="7TMR-DISM_7TM"/>
    <property type="match status" value="1"/>
</dbReference>
<name>A0ABN8UQI5_9GAMM</name>
<feature type="chain" id="PRO_5046334033" description="histidine kinase" evidence="8">
    <location>
        <begin position="22"/>
        <end position="648"/>
    </location>
</feature>
<keyword evidence="7" id="KW-0472">Membrane</keyword>
<keyword evidence="6" id="KW-0902">Two-component regulatory system</keyword>
<dbReference type="InterPro" id="IPR011623">
    <property type="entry name" value="7TMR_DISM_rcpt_extracell_dom1"/>
</dbReference>
<dbReference type="PRINTS" id="PR00344">
    <property type="entry name" value="BCTRLSENSOR"/>
</dbReference>
<dbReference type="Proteomes" id="UP001152485">
    <property type="component" value="Unassembled WGS sequence"/>
</dbReference>
<dbReference type="InterPro" id="IPR036097">
    <property type="entry name" value="HisK_dim/P_sf"/>
</dbReference>
<comment type="catalytic activity">
    <reaction evidence="1">
        <text>ATP + protein L-histidine = ADP + protein N-phospho-L-histidine.</text>
        <dbReference type="EC" id="2.7.13.3"/>
    </reaction>
</comment>
<evidence type="ECO:0000256" key="4">
    <source>
        <dbReference type="ARBA" id="ARBA00022679"/>
    </source>
</evidence>
<dbReference type="SUPFAM" id="SSF55874">
    <property type="entry name" value="ATPase domain of HSP90 chaperone/DNA topoisomerase II/histidine kinase"/>
    <property type="match status" value="1"/>
</dbReference>
<organism evidence="10 11">
    <name type="scientific">Pseudoalteromonas holothuriae</name>
    <dbReference type="NCBI Taxonomy" id="2963714"/>
    <lineage>
        <taxon>Bacteria</taxon>
        <taxon>Pseudomonadati</taxon>
        <taxon>Pseudomonadota</taxon>
        <taxon>Gammaproteobacteria</taxon>
        <taxon>Alteromonadales</taxon>
        <taxon>Pseudoalteromonadaceae</taxon>
        <taxon>Pseudoalteromonas</taxon>
    </lineage>
</organism>
<dbReference type="InterPro" id="IPR050351">
    <property type="entry name" value="BphY/WalK/GraS-like"/>
</dbReference>
<comment type="caution">
    <text evidence="10">The sequence shown here is derived from an EMBL/GenBank/DDBJ whole genome shotgun (WGS) entry which is preliminary data.</text>
</comment>
<evidence type="ECO:0000256" key="6">
    <source>
        <dbReference type="ARBA" id="ARBA00023012"/>
    </source>
</evidence>
<dbReference type="SMART" id="SM00387">
    <property type="entry name" value="HATPase_c"/>
    <property type="match status" value="1"/>
</dbReference>
<evidence type="ECO:0000256" key="1">
    <source>
        <dbReference type="ARBA" id="ARBA00000085"/>
    </source>
</evidence>
<protein>
    <recommendedName>
        <fullName evidence="2">histidine kinase</fullName>
        <ecNumber evidence="2">2.7.13.3</ecNumber>
    </recommendedName>
</protein>
<feature type="transmembrane region" description="Helical" evidence="7">
    <location>
        <begin position="239"/>
        <end position="263"/>
    </location>
</feature>
<evidence type="ECO:0000256" key="8">
    <source>
        <dbReference type="SAM" id="SignalP"/>
    </source>
</evidence>
<keyword evidence="3" id="KW-0597">Phosphoprotein</keyword>
<evidence type="ECO:0000256" key="3">
    <source>
        <dbReference type="ARBA" id="ARBA00022553"/>
    </source>
</evidence>
<keyword evidence="7" id="KW-1133">Transmembrane helix</keyword>
<feature type="domain" description="Histidine kinase" evidence="9">
    <location>
        <begin position="427"/>
        <end position="643"/>
    </location>
</feature>
<reference evidence="10 11" key="1">
    <citation type="submission" date="2022-07" db="EMBL/GenBank/DDBJ databases">
        <authorList>
            <person name="Criscuolo A."/>
        </authorList>
    </citation>
    <scope>NUCLEOTIDE SEQUENCE [LARGE SCALE GENOMIC DNA]</scope>
    <source>
        <strain evidence="11">CIP 111951</strain>
    </source>
</reference>
<dbReference type="PROSITE" id="PS50109">
    <property type="entry name" value="HIS_KIN"/>
    <property type="match status" value="1"/>
</dbReference>
<dbReference type="Pfam" id="PF00512">
    <property type="entry name" value="HisKA"/>
    <property type="match status" value="1"/>
</dbReference>
<dbReference type="RefSeq" id="WP_261594901.1">
    <property type="nucleotide sequence ID" value="NZ_CAMAPD010000022.1"/>
</dbReference>
<sequence>MKLLPLLLLITSWTSCFFVHAGSLELSDGQNAYDLKQFGLFFHDYDKQITSLSQLQDLPQLLKPYSIQKPHIKPYWKWSKIELINNTDITNWYVSFGFARLPILEMYWLDESQNIILLNEQSSFSKRPLHYPQMYVPINILPNERKTLFIKYQTFANAPAKIQIHPPEHFNNTVQLSLLNNAVIAGVVIAILLIVLVNLYFNRNLTNVYYAIWSFMFLLIVIDMAGFTYQYLWPELGEFATTFSIMLMVLVPIFHLLFVRSFLQLKHHHPQLDNIYLGCLTIYIVLVPLALYLQSVFYNLLASSLIIVIFIYTCYWCWQQRAPGIKIFSASLLNHVLFVNVLTILGASFGNIFAAFDISTYIKIGYLIEVCLFTVAMAVQHKSVQRQLVYHLQNQVDALNQSVLNEQRNSQQKSEQVKKQEQRLFTDLSHELRTPLTVMKIQVESLQHNIVENVHESYSKLHDKIDELNDFINTLMLVSDSRDLHFGLNIRSTAIGPFINEVNHSCLQKLNLQKQRLTLNCQLSGIETINIDKNAIAKVVEEVVINAAKFGGANVEVILSFIDKDEHLIVRIEDSGNPLTYEAHQLLFEPLFRQEPSRSSLLGGKGMGLAVCKKIIQAHQGEITSHNSLLGGVCIEFTLPKSFAYEPV</sequence>
<dbReference type="EC" id="2.7.13.3" evidence="2"/>
<feature type="transmembrane region" description="Helical" evidence="7">
    <location>
        <begin position="330"/>
        <end position="354"/>
    </location>
</feature>
<feature type="transmembrane region" description="Helical" evidence="7">
    <location>
        <begin position="300"/>
        <end position="318"/>
    </location>
</feature>
<keyword evidence="7" id="KW-0812">Transmembrane</keyword>
<keyword evidence="8" id="KW-0732">Signal</keyword>
<dbReference type="PANTHER" id="PTHR45453:SF1">
    <property type="entry name" value="PHOSPHATE REGULON SENSOR PROTEIN PHOR"/>
    <property type="match status" value="1"/>
</dbReference>
<evidence type="ECO:0000313" key="10">
    <source>
        <dbReference type="EMBL" id="CAH9066587.1"/>
    </source>
</evidence>